<protein>
    <submittedName>
        <fullName evidence="2">Uncharacterized protein</fullName>
    </submittedName>
</protein>
<dbReference type="Proteomes" id="UP001056436">
    <property type="component" value="Unassembled WGS sequence"/>
</dbReference>
<reference evidence="2" key="1">
    <citation type="submission" date="2019-01" db="EMBL/GenBank/DDBJ databases">
        <title>Colletotrichum abscissum LGMF1257.</title>
        <authorList>
            <person name="Baroncelli R."/>
        </authorList>
    </citation>
    <scope>NUCLEOTIDE SEQUENCE</scope>
    <source>
        <strain evidence="2">Ca142</strain>
    </source>
</reference>
<name>A0A9Q0AWU9_9PEZI</name>
<accession>A0A9Q0AWU9</accession>
<dbReference type="EMBL" id="SDAQ01000158">
    <property type="protein sequence ID" value="KAI3533282.1"/>
    <property type="molecule type" value="Genomic_DNA"/>
</dbReference>
<organism evidence="2 3">
    <name type="scientific">Colletotrichum abscissum</name>
    <dbReference type="NCBI Taxonomy" id="1671311"/>
    <lineage>
        <taxon>Eukaryota</taxon>
        <taxon>Fungi</taxon>
        <taxon>Dikarya</taxon>
        <taxon>Ascomycota</taxon>
        <taxon>Pezizomycotina</taxon>
        <taxon>Sordariomycetes</taxon>
        <taxon>Hypocreomycetidae</taxon>
        <taxon>Glomerellales</taxon>
        <taxon>Glomerellaceae</taxon>
        <taxon>Colletotrichum</taxon>
        <taxon>Colletotrichum acutatum species complex</taxon>
    </lineage>
</organism>
<evidence type="ECO:0000313" key="2">
    <source>
        <dbReference type="EMBL" id="KAI3533282.1"/>
    </source>
</evidence>
<keyword evidence="3" id="KW-1185">Reference proteome</keyword>
<evidence type="ECO:0000256" key="1">
    <source>
        <dbReference type="SAM" id="SignalP"/>
    </source>
</evidence>
<keyword evidence="1" id="KW-0732">Signal</keyword>
<proteinExistence type="predicted"/>
<evidence type="ECO:0000313" key="3">
    <source>
        <dbReference type="Proteomes" id="UP001056436"/>
    </source>
</evidence>
<comment type="caution">
    <text evidence="2">The sequence shown here is derived from an EMBL/GenBank/DDBJ whole genome shotgun (WGS) entry which is preliminary data.</text>
</comment>
<feature type="signal peptide" evidence="1">
    <location>
        <begin position="1"/>
        <end position="19"/>
    </location>
</feature>
<feature type="chain" id="PRO_5040170498" evidence="1">
    <location>
        <begin position="20"/>
        <end position="39"/>
    </location>
</feature>
<dbReference type="AlphaFoldDB" id="A0A9Q0AWU9"/>
<sequence>MSTRLWLEVVVFLSSCLQSSKIPTSAKVLTLFMPQTTAA</sequence>
<gene>
    <name evidence="2" type="ORF">CABS02_13622</name>
</gene>